<proteinExistence type="predicted"/>
<keyword evidence="3" id="KW-1185">Reference proteome</keyword>
<dbReference type="Proteomes" id="UP000011861">
    <property type="component" value="Segment"/>
</dbReference>
<dbReference type="GeneID" id="15042107"/>
<reference evidence="2 3" key="1">
    <citation type="journal article" date="2013" name="Virus Genes">
        <title>Complete nucleotide sequence of Bacillus subtilis (natto) bacteriophage PM1, a phage associated with disruption of food production.</title>
        <authorList>
            <person name="Umene K."/>
            <person name="Shiraishi A."/>
        </authorList>
    </citation>
    <scope>NUCLEOTIDE SEQUENCE [LARGE SCALE GENOMIC DNA]</scope>
    <source>
        <strain evidence="2">PM1</strain>
    </source>
</reference>
<organism evidence="2 3">
    <name type="scientific">Bacillus phage PM1</name>
    <dbReference type="NCBI Taxonomy" id="547228"/>
    <lineage>
        <taxon>Viruses</taxon>
        <taxon>Duplodnaviria</taxon>
        <taxon>Heunggongvirae</taxon>
        <taxon>Uroviricota</taxon>
        <taxon>Caudoviricetes</taxon>
        <taxon>Pemunavirus</taxon>
        <taxon>Pemunavirus PM1</taxon>
    </lineage>
</organism>
<feature type="compositionally biased region" description="Polar residues" evidence="1">
    <location>
        <begin position="40"/>
        <end position="51"/>
    </location>
</feature>
<evidence type="ECO:0000313" key="2">
    <source>
        <dbReference type="EMBL" id="BAM99166.1"/>
    </source>
</evidence>
<evidence type="ECO:0000313" key="3">
    <source>
        <dbReference type="Proteomes" id="UP000011861"/>
    </source>
</evidence>
<evidence type="ECO:0000256" key="1">
    <source>
        <dbReference type="SAM" id="MobiDB-lite"/>
    </source>
</evidence>
<dbReference type="EMBL" id="AB711120">
    <property type="protein sequence ID" value="BAM99166.1"/>
    <property type="molecule type" value="Genomic_DNA"/>
</dbReference>
<sequence length="51" mass="5922">MRNNGDNWINTKARELFMTIVQHFSELPRAKKKNDPMMITEQTGNDTAVNN</sequence>
<dbReference type="KEGG" id="vg:15042107"/>
<accession>M4ZRP7</accession>
<feature type="region of interest" description="Disordered" evidence="1">
    <location>
        <begin position="32"/>
        <end position="51"/>
    </location>
</feature>
<name>M4ZRP7_9CAUD</name>
<dbReference type="RefSeq" id="YP_007678112.1">
    <property type="nucleotide sequence ID" value="NC_020883.1"/>
</dbReference>
<protein>
    <submittedName>
        <fullName evidence="2">Uncharacterized protein</fullName>
    </submittedName>
</protein>